<proteinExistence type="predicted"/>
<keyword evidence="1" id="KW-0614">Plasmid</keyword>
<sequence>MHRLEKELLDLVQSDTRIFRFIEHSSLDGMWHWDLENAEHFLVHIFLGRKIGSWNRQLVQFLKPSSG</sequence>
<organism evidence="1 2">
    <name type="scientific">Alteromonas mediterranea</name>
    <dbReference type="NCBI Taxonomy" id="314275"/>
    <lineage>
        <taxon>Bacteria</taxon>
        <taxon>Pseudomonadati</taxon>
        <taxon>Pseudomonadota</taxon>
        <taxon>Gammaproteobacteria</taxon>
        <taxon>Alteromonadales</taxon>
        <taxon>Alteromonadaceae</taxon>
        <taxon>Alteromonas/Salinimonas group</taxon>
        <taxon>Alteromonas</taxon>
    </lineage>
</organism>
<evidence type="ECO:0000313" key="2">
    <source>
        <dbReference type="Proteomes" id="UP000061468"/>
    </source>
</evidence>
<dbReference type="EMBL" id="CP013929">
    <property type="protein sequence ID" value="AMJ80831.1"/>
    <property type="molecule type" value="Genomic_DNA"/>
</dbReference>
<gene>
    <name evidence="1" type="ORF">AV942_20840</name>
</gene>
<accession>A0AAC8XPF1</accession>
<reference evidence="1 2" key="1">
    <citation type="submission" date="2015-12" db="EMBL/GenBank/DDBJ databases">
        <title>Intraspecies pangenome expansion in the marine bacterium Alteromonas.</title>
        <authorList>
            <person name="Lopez-Perez M."/>
            <person name="Rodriguez-Valera F."/>
        </authorList>
    </citation>
    <scope>NUCLEOTIDE SEQUENCE [LARGE SCALE GENOMIC DNA]</scope>
    <source>
        <strain evidence="1 2">UM8</strain>
        <plasmid evidence="1 2">pAMEDUM8_300</plasmid>
    </source>
</reference>
<evidence type="ECO:0000313" key="1">
    <source>
        <dbReference type="EMBL" id="AMJ80831.1"/>
    </source>
</evidence>
<geneLocation type="plasmid" evidence="1 2">
    <name>pAMEDUM8_300</name>
</geneLocation>
<protein>
    <submittedName>
        <fullName evidence="1">Uncharacterized protein</fullName>
    </submittedName>
</protein>
<name>A0AAC8XPF1_9ALTE</name>
<dbReference type="Proteomes" id="UP000061468">
    <property type="component" value="Plasmid pAMEDUM8_300"/>
</dbReference>
<dbReference type="AlphaFoldDB" id="A0AAC8XPF1"/>